<feature type="compositionally biased region" description="Acidic residues" evidence="1">
    <location>
        <begin position="1010"/>
        <end position="1025"/>
    </location>
</feature>
<comment type="caution">
    <text evidence="2">The sequence shown here is derived from an EMBL/GenBank/DDBJ whole genome shotgun (WGS) entry which is preliminary data.</text>
</comment>
<dbReference type="Proteomes" id="UP001642484">
    <property type="component" value="Unassembled WGS sequence"/>
</dbReference>
<proteinExistence type="predicted"/>
<dbReference type="EMBL" id="CAXAMN010000292">
    <property type="protein sequence ID" value="CAK8987509.1"/>
    <property type="molecule type" value="Genomic_DNA"/>
</dbReference>
<feature type="region of interest" description="Disordered" evidence="1">
    <location>
        <begin position="332"/>
        <end position="359"/>
    </location>
</feature>
<evidence type="ECO:0000256" key="1">
    <source>
        <dbReference type="SAM" id="MobiDB-lite"/>
    </source>
</evidence>
<organism evidence="2 3">
    <name type="scientific">Durusdinium trenchii</name>
    <dbReference type="NCBI Taxonomy" id="1381693"/>
    <lineage>
        <taxon>Eukaryota</taxon>
        <taxon>Sar</taxon>
        <taxon>Alveolata</taxon>
        <taxon>Dinophyceae</taxon>
        <taxon>Suessiales</taxon>
        <taxon>Symbiodiniaceae</taxon>
        <taxon>Durusdinium</taxon>
    </lineage>
</organism>
<feature type="compositionally biased region" description="Basic and acidic residues" evidence="1">
    <location>
        <begin position="1192"/>
        <end position="1208"/>
    </location>
</feature>
<name>A0ABP0HBB9_9DINO</name>
<sequence length="1208" mass="132853">MTNPQHQCHGVLAQAICDADPAAQISPELVHHLATRLEPLFNQRVAVFGRESKAQELVPQLVACPGCGGRLAECRSSAAAAIVVDLSGLVQKQHIPLRCRRSSCPDCGVLLWYNYTVRSGCHHFAGELPELNCFMLSATFGFSVPWLQQFHVSMVRQHASFTSEADVLGAQAAYNSQLHLLPTARLRLLISQGSFAWRLLTRVHQSNLDLASFDFLRPMEDMIGLFLPQLQREFGRTTLEEAQKATMRCDVVVLDGNAKNRRAVCGASLAGETFSKELRREVTILQHKLINDGQCLMVLLKETVEPQREAWVSDSAVPASVLSNYLQQVGEAKLKPSKRPRREEEADGRGGSSSSLGPSMLASLTLQEIGRSSDPTDLQCVTCCTHKEGSAAQRQLAKSAGMLCACLSEGLILHMQEIYGCESLSQRYLCLASVKALLPSLRVVVHDDACHLHKYDSEAAAQIAPPEMKYVCDKFHMAGHTDAWCKETFLGPLSGAHEDRQYIPAMNLMWDEVDKCFDPSYILGEAGHRFCQTYAVRAAHAEFPYALHCLSLMCALVNGAKVAVFATSPSPLTLVAINVNYAQTRKSSLTGHAEACGQELDAVILTNAESKLATYCVEEGAPAPVQHRLKPKLFSAMVASATPEEWFHRCSGDWNQVRNADKLPGDWSGRCWFGLLGNFDEAYDFLLSLGLLSDGPASKEKAKARVNPYQSAFNKLLQFGTSARATKTNGSYGEKLARTVSMGITCNMHPAQYIPMERGVSRHRWVPLTAEIAELLGIAKEAASPDAAAQEWKDVGLEDEKAVQLTQNAAGDYVPSEDGYPVRLLDGKMSRLRFKRSPASTSGFEAQWRVANRSFAIPAECSLTAAVSRVTAYFDQPHQVIALTPEAESWHMSYQGGMNVQAHLSRESGDVQGGARFGAAPWQVGVLAALLLVFEIFVGAHSVEALGRRDLQVQKLKHIALGDAAASPDHFPQQPSPQPAFDLATLRVPYQTEDFASTQHGPGLRLPQAGEEEEFELEPEEEDAEPGPNSLERPPDSVAEVVEDLPPQDPPAGEKPLVLDEVRASDFGFGENGVTVQPDGLFSRHWTDRAILKHTLLTGKPKMTRKEACDKMRTSREQGRRKALPKEKWTAVMAAAAEQHSSILQLQGETLCLKVIPDTAQGKVKYHNELMRACGLTLRELVAAMEKASSNQERKRQEDRRKRPRDEE</sequence>
<accession>A0ABP0HBB9</accession>
<keyword evidence="3" id="KW-1185">Reference proteome</keyword>
<evidence type="ECO:0000313" key="2">
    <source>
        <dbReference type="EMBL" id="CAK8987509.1"/>
    </source>
</evidence>
<evidence type="ECO:0000313" key="3">
    <source>
        <dbReference type="Proteomes" id="UP001642484"/>
    </source>
</evidence>
<gene>
    <name evidence="2" type="ORF">CCMP2556_LOCUS897</name>
</gene>
<feature type="region of interest" description="Disordered" evidence="1">
    <location>
        <begin position="1186"/>
        <end position="1208"/>
    </location>
</feature>
<feature type="region of interest" description="Disordered" evidence="1">
    <location>
        <begin position="995"/>
        <end position="1035"/>
    </location>
</feature>
<reference evidence="2 3" key="1">
    <citation type="submission" date="2024-02" db="EMBL/GenBank/DDBJ databases">
        <authorList>
            <person name="Chen Y."/>
            <person name="Shah S."/>
            <person name="Dougan E. K."/>
            <person name="Thang M."/>
            <person name="Chan C."/>
        </authorList>
    </citation>
    <scope>NUCLEOTIDE SEQUENCE [LARGE SCALE GENOMIC DNA]</scope>
</reference>
<protein>
    <submittedName>
        <fullName evidence="2">Uncharacterized protein</fullName>
    </submittedName>
</protein>